<keyword evidence="11" id="KW-1185">Reference proteome</keyword>
<dbReference type="Proteomes" id="UP000653076">
    <property type="component" value="Unassembled WGS sequence"/>
</dbReference>
<evidence type="ECO:0000313" key="10">
    <source>
        <dbReference type="EMBL" id="GIJ30311.1"/>
    </source>
</evidence>
<organism evidence="10 11">
    <name type="scientific">Micromonospora qiuiae</name>
    <dbReference type="NCBI Taxonomy" id="502268"/>
    <lineage>
        <taxon>Bacteria</taxon>
        <taxon>Bacillati</taxon>
        <taxon>Actinomycetota</taxon>
        <taxon>Actinomycetes</taxon>
        <taxon>Micromonosporales</taxon>
        <taxon>Micromonosporaceae</taxon>
        <taxon>Micromonospora</taxon>
    </lineage>
</organism>
<keyword evidence="5 7" id="KW-1133">Transmembrane helix</keyword>
<dbReference type="PANTHER" id="PTHR30193">
    <property type="entry name" value="ABC TRANSPORTER PERMEASE PROTEIN"/>
    <property type="match status" value="1"/>
</dbReference>
<dbReference type="PROSITE" id="PS50928">
    <property type="entry name" value="ABC_TM1"/>
    <property type="match status" value="1"/>
</dbReference>
<comment type="similarity">
    <text evidence="7">Belongs to the binding-protein-dependent transport system permease family.</text>
</comment>
<evidence type="ECO:0000256" key="4">
    <source>
        <dbReference type="ARBA" id="ARBA00022692"/>
    </source>
</evidence>
<feature type="transmembrane region" description="Helical" evidence="7">
    <location>
        <begin position="130"/>
        <end position="149"/>
    </location>
</feature>
<dbReference type="CDD" id="cd06261">
    <property type="entry name" value="TM_PBP2"/>
    <property type="match status" value="1"/>
</dbReference>
<evidence type="ECO:0000256" key="3">
    <source>
        <dbReference type="ARBA" id="ARBA00022475"/>
    </source>
</evidence>
<dbReference type="Gene3D" id="1.10.3720.10">
    <property type="entry name" value="MetI-like"/>
    <property type="match status" value="1"/>
</dbReference>
<evidence type="ECO:0000256" key="7">
    <source>
        <dbReference type="RuleBase" id="RU363032"/>
    </source>
</evidence>
<dbReference type="Pfam" id="PF00528">
    <property type="entry name" value="BPD_transp_1"/>
    <property type="match status" value="1"/>
</dbReference>
<feature type="domain" description="ABC transmembrane type-1" evidence="9">
    <location>
        <begin position="97"/>
        <end position="309"/>
    </location>
</feature>
<feature type="transmembrane region" description="Helical" evidence="7">
    <location>
        <begin position="101"/>
        <end position="123"/>
    </location>
</feature>
<feature type="region of interest" description="Disordered" evidence="8">
    <location>
        <begin position="1"/>
        <end position="26"/>
    </location>
</feature>
<name>A0ABQ4JL74_9ACTN</name>
<protein>
    <submittedName>
        <fullName evidence="10">Sugar ABC transporter permease</fullName>
    </submittedName>
</protein>
<feature type="transmembrane region" description="Helical" evidence="7">
    <location>
        <begin position="184"/>
        <end position="209"/>
    </location>
</feature>
<dbReference type="InterPro" id="IPR035906">
    <property type="entry name" value="MetI-like_sf"/>
</dbReference>
<reference evidence="10 11" key="1">
    <citation type="submission" date="2021-01" db="EMBL/GenBank/DDBJ databases">
        <title>Whole genome shotgun sequence of Verrucosispora qiuiae NBRC 106684.</title>
        <authorList>
            <person name="Komaki H."/>
            <person name="Tamura T."/>
        </authorList>
    </citation>
    <scope>NUCLEOTIDE SEQUENCE [LARGE SCALE GENOMIC DNA]</scope>
    <source>
        <strain evidence="10 11">NBRC 106684</strain>
    </source>
</reference>
<comment type="subcellular location">
    <subcellularLocation>
        <location evidence="1 7">Cell membrane</location>
        <topology evidence="1 7">Multi-pass membrane protein</topology>
    </subcellularLocation>
</comment>
<evidence type="ECO:0000256" key="5">
    <source>
        <dbReference type="ARBA" id="ARBA00022989"/>
    </source>
</evidence>
<keyword evidence="6 7" id="KW-0472">Membrane</keyword>
<dbReference type="PANTHER" id="PTHR30193:SF37">
    <property type="entry name" value="INNER MEMBRANE ABC TRANSPORTER PERMEASE PROTEIN YCJO"/>
    <property type="match status" value="1"/>
</dbReference>
<keyword evidence="3" id="KW-1003">Cell membrane</keyword>
<sequence>MSDSTLRERRRSGGKRSSSRPPAAGRAVTAGALARARTRRLFLLPLTALLVALTVVPFVYTLVLSFTNMAPTEASLRFVGLSNYAELVGSREFWSAVRVTAVFTVSAVAIEFVVAMAVAVALTRVTRGAPLLRALFLLPLAAAPVASLFNWRLMFNSSFGLINYVLGVLGLPQPDWGADAGMPLLSLIIVDTWQWTPFVLVILVGGMSAIPADVYEAASVDGSGSWSTFWHVTFPLLRPFVLVALLFRGIDALKTFDSIQVLTGGGPGTSTTTLNYFAFREGISFLNFGRASAAAMLLLLVAILLARLLLRWLRPSKEEAR</sequence>
<dbReference type="InterPro" id="IPR000515">
    <property type="entry name" value="MetI-like"/>
</dbReference>
<dbReference type="SUPFAM" id="SSF161098">
    <property type="entry name" value="MetI-like"/>
    <property type="match status" value="1"/>
</dbReference>
<evidence type="ECO:0000256" key="2">
    <source>
        <dbReference type="ARBA" id="ARBA00022448"/>
    </source>
</evidence>
<feature type="transmembrane region" description="Helical" evidence="7">
    <location>
        <begin position="41"/>
        <end position="63"/>
    </location>
</feature>
<accession>A0ABQ4JL74</accession>
<feature type="compositionally biased region" description="Basic residues" evidence="8">
    <location>
        <begin position="8"/>
        <end position="18"/>
    </location>
</feature>
<evidence type="ECO:0000259" key="9">
    <source>
        <dbReference type="PROSITE" id="PS50928"/>
    </source>
</evidence>
<evidence type="ECO:0000313" key="11">
    <source>
        <dbReference type="Proteomes" id="UP000653076"/>
    </source>
</evidence>
<dbReference type="EMBL" id="BOPC01000105">
    <property type="protein sequence ID" value="GIJ30311.1"/>
    <property type="molecule type" value="Genomic_DNA"/>
</dbReference>
<dbReference type="InterPro" id="IPR051393">
    <property type="entry name" value="ABC_transporter_permease"/>
</dbReference>
<keyword evidence="4 7" id="KW-0812">Transmembrane</keyword>
<evidence type="ECO:0000256" key="1">
    <source>
        <dbReference type="ARBA" id="ARBA00004651"/>
    </source>
</evidence>
<comment type="caution">
    <text evidence="10">The sequence shown here is derived from an EMBL/GenBank/DDBJ whole genome shotgun (WGS) entry which is preliminary data.</text>
</comment>
<gene>
    <name evidence="10" type="ORF">Vqi01_54730</name>
</gene>
<feature type="transmembrane region" description="Helical" evidence="7">
    <location>
        <begin position="229"/>
        <end position="247"/>
    </location>
</feature>
<dbReference type="RefSeq" id="WP_204038016.1">
    <property type="nucleotide sequence ID" value="NZ_BOPC01000105.1"/>
</dbReference>
<evidence type="ECO:0000256" key="6">
    <source>
        <dbReference type="ARBA" id="ARBA00023136"/>
    </source>
</evidence>
<evidence type="ECO:0000256" key="8">
    <source>
        <dbReference type="SAM" id="MobiDB-lite"/>
    </source>
</evidence>
<proteinExistence type="inferred from homology"/>
<keyword evidence="2 7" id="KW-0813">Transport</keyword>
<feature type="transmembrane region" description="Helical" evidence="7">
    <location>
        <begin position="291"/>
        <end position="310"/>
    </location>
</feature>